<protein>
    <submittedName>
        <fullName evidence="1">7829_t:CDS:1</fullName>
    </submittedName>
</protein>
<organism evidence="1 2">
    <name type="scientific">Cetraspora pellucida</name>
    <dbReference type="NCBI Taxonomy" id="1433469"/>
    <lineage>
        <taxon>Eukaryota</taxon>
        <taxon>Fungi</taxon>
        <taxon>Fungi incertae sedis</taxon>
        <taxon>Mucoromycota</taxon>
        <taxon>Glomeromycotina</taxon>
        <taxon>Glomeromycetes</taxon>
        <taxon>Diversisporales</taxon>
        <taxon>Gigasporaceae</taxon>
        <taxon>Cetraspora</taxon>
    </lineage>
</organism>
<comment type="caution">
    <text evidence="1">The sequence shown here is derived from an EMBL/GenBank/DDBJ whole genome shotgun (WGS) entry which is preliminary data.</text>
</comment>
<proteinExistence type="predicted"/>
<accession>A0ACA9KEN4</accession>
<keyword evidence="2" id="KW-1185">Reference proteome</keyword>
<evidence type="ECO:0000313" key="1">
    <source>
        <dbReference type="EMBL" id="CAG8469293.1"/>
    </source>
</evidence>
<evidence type="ECO:0000313" key="2">
    <source>
        <dbReference type="Proteomes" id="UP000789366"/>
    </source>
</evidence>
<sequence>MWKLKKKTPKSVYIYAIVTTLVLLSLYIISSFDITPSHSSYDYTLSSPAKPKIQEKSEWLTNFVDPLIGIRDGNVFPGPCLPFGVVKVGIDTRDAGYAMDDPVTGISHISEHKYGVISQFPFVSSLDSFNLEDYSSLRSLESYEVGYARIGLKRYDVVVELTASRRAGLHRYIFPPLINESHIMIDLSHINIHGRYVSGEISVTSNEMKGFGRYKDWRFGPEYSVYFCSQFDKNASEHYTFWNGVIKSNSSFETGGLYSIGAIMAFDTTKGSVIKSRVGISFISTDQACKSAQEEIPNWDFDLTREKAVEAWEVELEKIQVTGGTDDLKKIFYSNLYRTMIIPSDRTGENPNWISFDKNGRIIPTYDDFFTLVNFTSNKMPRSTFRTTIPLFTLFQQQRVIDITRSLIDIYRYAGYMPDGRCGMANGITQGGTNSDMILAEIFLKEIGKNIIDWEAGYKALLKDAKADPYWYGQAEGRMDLRHYLYYEYIPSSLADSCSRTLEYSTNDYAISLVAKGLGKTEDHIKYKTRANSWQNLWCPDKTENGITGFIIPKRTDGKFDTSTNVLHEGFSFLKGSPWEYSLDIPHDVNKLIQLSGGIANFEKRLDLTFSNSTYETPLFKFRNVHSFFHPCLYHFINKQWKSVSVIRDILEKKFKIDSLPDDASDALSSWFIFHAMGIYPIAGRDIYLINSPQFLSISIQMSPTTQFIIKAPNLTPRNIYIRSVKLNGKDWKMSWFRHKDIENGGVLELEMGNEPSKKWPAGDSEDEKFVSPASSDDL</sequence>
<reference evidence="1" key="1">
    <citation type="submission" date="2021-06" db="EMBL/GenBank/DDBJ databases">
        <authorList>
            <person name="Kallberg Y."/>
            <person name="Tangrot J."/>
            <person name="Rosling A."/>
        </authorList>
    </citation>
    <scope>NUCLEOTIDE SEQUENCE</scope>
    <source>
        <strain evidence="1">28 12/20/2015</strain>
    </source>
</reference>
<gene>
    <name evidence="1" type="ORF">SPELUC_LOCUS1617</name>
</gene>
<name>A0ACA9KEN4_9GLOM</name>
<dbReference type="Proteomes" id="UP000789366">
    <property type="component" value="Unassembled WGS sequence"/>
</dbReference>
<dbReference type="EMBL" id="CAJVPW010000908">
    <property type="protein sequence ID" value="CAG8469293.1"/>
    <property type="molecule type" value="Genomic_DNA"/>
</dbReference>